<dbReference type="PANTHER" id="PTHR43618:SF13">
    <property type="entry name" value="CHAIN DEHYDROGENASE, PUTATIVE (AFU_ORTHOLOGUE AFUA_1G17650)-RELATED"/>
    <property type="match status" value="1"/>
</dbReference>
<sequence>MEGKRGHMHDCGVTSAPLRTLTSTSQAIYHASHPPSATHHPRNSNPKMAPLTQSSVVLITASSAGLGAATARLFASHGVRVIINYYSSYDKAQNLVDELEDLEWSKIPNHSERKKTIIAIKADMSKKDEVERLVKESIEQWGRLDVVVSNHGWTQIRNFQDLDDNVVEEDWDRCFNMNVKSHLWLFHAVKPYLEKTDGSFISTASIAGVKPSGSSMAYSVTKAAQIHLIKTLAVTSTIRVNSVSPGLMLTDWGLQFPESKVEAVKKKSPLGRVATVEEVARQIYCLAESESTTGTNSIIDGGIHLGK</sequence>
<dbReference type="CDD" id="cd05233">
    <property type="entry name" value="SDR_c"/>
    <property type="match status" value="1"/>
</dbReference>
<proteinExistence type="inferred from homology"/>
<keyword evidence="5" id="KW-1185">Reference proteome</keyword>
<dbReference type="Pfam" id="PF13561">
    <property type="entry name" value="adh_short_C2"/>
    <property type="match status" value="1"/>
</dbReference>
<dbReference type="PRINTS" id="PR00081">
    <property type="entry name" value="GDHRDH"/>
</dbReference>
<dbReference type="OrthoDB" id="37659at2759"/>
<protein>
    <submittedName>
        <fullName evidence="4">Uncharacterized protein</fullName>
    </submittedName>
</protein>
<dbReference type="SUPFAM" id="SSF51735">
    <property type="entry name" value="NAD(P)-binding Rossmann-fold domains"/>
    <property type="match status" value="1"/>
</dbReference>
<evidence type="ECO:0000256" key="2">
    <source>
        <dbReference type="ARBA" id="ARBA00022857"/>
    </source>
</evidence>
<reference evidence="4" key="1">
    <citation type="submission" date="2022-11" db="EMBL/GenBank/DDBJ databases">
        <title>Genome Resource of Sclerotinia nivalis Strain SnTB1, a Plant Pathogen Isolated from American Ginseng.</title>
        <authorList>
            <person name="Fan S."/>
        </authorList>
    </citation>
    <scope>NUCLEOTIDE SEQUENCE</scope>
    <source>
        <strain evidence="4">SnTB1</strain>
    </source>
</reference>
<evidence type="ECO:0000256" key="1">
    <source>
        <dbReference type="ARBA" id="ARBA00006484"/>
    </source>
</evidence>
<evidence type="ECO:0000313" key="4">
    <source>
        <dbReference type="EMBL" id="KAJ8066947.1"/>
    </source>
</evidence>
<gene>
    <name evidence="4" type="ORF">OCU04_004329</name>
</gene>
<dbReference type="InterPro" id="IPR052178">
    <property type="entry name" value="Sec_Metab_Biosynth_SDR"/>
</dbReference>
<dbReference type="PANTHER" id="PTHR43618">
    <property type="entry name" value="7-ALPHA-HYDROXYSTEROID DEHYDROGENASE"/>
    <property type="match status" value="1"/>
</dbReference>
<dbReference type="Gene3D" id="3.40.50.720">
    <property type="entry name" value="NAD(P)-binding Rossmann-like Domain"/>
    <property type="match status" value="1"/>
</dbReference>
<dbReference type="Proteomes" id="UP001152300">
    <property type="component" value="Unassembled WGS sequence"/>
</dbReference>
<dbReference type="EMBL" id="JAPEIS010000004">
    <property type="protein sequence ID" value="KAJ8066947.1"/>
    <property type="molecule type" value="Genomic_DNA"/>
</dbReference>
<evidence type="ECO:0000313" key="5">
    <source>
        <dbReference type="Proteomes" id="UP001152300"/>
    </source>
</evidence>
<organism evidence="4 5">
    <name type="scientific">Sclerotinia nivalis</name>
    <dbReference type="NCBI Taxonomy" id="352851"/>
    <lineage>
        <taxon>Eukaryota</taxon>
        <taxon>Fungi</taxon>
        <taxon>Dikarya</taxon>
        <taxon>Ascomycota</taxon>
        <taxon>Pezizomycotina</taxon>
        <taxon>Leotiomycetes</taxon>
        <taxon>Helotiales</taxon>
        <taxon>Sclerotiniaceae</taxon>
        <taxon>Sclerotinia</taxon>
    </lineage>
</organism>
<keyword evidence="3" id="KW-0560">Oxidoreductase</keyword>
<keyword evidence="2" id="KW-0521">NADP</keyword>
<comment type="caution">
    <text evidence="4">The sequence shown here is derived from an EMBL/GenBank/DDBJ whole genome shotgun (WGS) entry which is preliminary data.</text>
</comment>
<comment type="similarity">
    <text evidence="1">Belongs to the short-chain dehydrogenases/reductases (SDR) family.</text>
</comment>
<dbReference type="InterPro" id="IPR002347">
    <property type="entry name" value="SDR_fam"/>
</dbReference>
<evidence type="ECO:0000256" key="3">
    <source>
        <dbReference type="ARBA" id="ARBA00023002"/>
    </source>
</evidence>
<dbReference type="AlphaFoldDB" id="A0A9X0DMB1"/>
<name>A0A9X0DMB1_9HELO</name>
<accession>A0A9X0DMB1</accession>
<dbReference type="GO" id="GO:0016491">
    <property type="term" value="F:oxidoreductase activity"/>
    <property type="evidence" value="ECO:0007669"/>
    <property type="project" value="UniProtKB-KW"/>
</dbReference>
<dbReference type="InterPro" id="IPR036291">
    <property type="entry name" value="NAD(P)-bd_dom_sf"/>
</dbReference>